<dbReference type="Pfam" id="PF01248">
    <property type="entry name" value="Ribosomal_L7Ae"/>
    <property type="match status" value="1"/>
</dbReference>
<dbReference type="InterPro" id="IPR004038">
    <property type="entry name" value="Ribosomal_eL8/eL30/eS12/Gad45"/>
</dbReference>
<proteinExistence type="predicted"/>
<evidence type="ECO:0000259" key="2">
    <source>
        <dbReference type="Pfam" id="PF01248"/>
    </source>
</evidence>
<feature type="region of interest" description="Disordered" evidence="1">
    <location>
        <begin position="1"/>
        <end position="30"/>
    </location>
</feature>
<feature type="domain" description="Ribosomal protein eL8/eL30/eS12/Gadd45" evidence="2">
    <location>
        <begin position="77"/>
        <end position="126"/>
    </location>
</feature>
<sequence>MPIEVADSSRKRRRFRKHMRTPRPDANSLSGFKAITKTTHVPICNNALDLKHTQTPGRSSTAVVCVPGRVPGLSPNLIVVGVRDVTKHLVRNSLELVMIGEDIRSVMVQHIPTLCGRQKVRCVSLAAPSSDIAGILRVTRATVIGVLRRAASSRPVVSSTLLSPYTTTAKDEIYSSQQLNSWLYKALDQHAAQLSTSL</sequence>
<protein>
    <recommendedName>
        <fullName evidence="2">Ribosomal protein eL8/eL30/eS12/Gadd45 domain-containing protein</fullName>
    </recommendedName>
</protein>
<dbReference type="EMBL" id="KQ242022">
    <property type="protein sequence ID" value="KNC81545.1"/>
    <property type="molecule type" value="Genomic_DNA"/>
</dbReference>
<dbReference type="GeneID" id="25906639"/>
<dbReference type="Proteomes" id="UP000054560">
    <property type="component" value="Unassembled WGS sequence"/>
</dbReference>
<reference evidence="3 4" key="1">
    <citation type="submission" date="2011-02" db="EMBL/GenBank/DDBJ databases">
        <title>The Genome Sequence of Sphaeroforma arctica JP610.</title>
        <authorList>
            <consortium name="The Broad Institute Genome Sequencing Platform"/>
            <person name="Russ C."/>
            <person name="Cuomo C."/>
            <person name="Young S.K."/>
            <person name="Zeng Q."/>
            <person name="Gargeya S."/>
            <person name="Alvarado L."/>
            <person name="Berlin A."/>
            <person name="Chapman S.B."/>
            <person name="Chen Z."/>
            <person name="Freedman E."/>
            <person name="Gellesch M."/>
            <person name="Goldberg J."/>
            <person name="Griggs A."/>
            <person name="Gujja S."/>
            <person name="Heilman E."/>
            <person name="Heiman D."/>
            <person name="Howarth C."/>
            <person name="Mehta T."/>
            <person name="Neiman D."/>
            <person name="Pearson M."/>
            <person name="Roberts A."/>
            <person name="Saif S."/>
            <person name="Shea T."/>
            <person name="Shenoy N."/>
            <person name="Sisk P."/>
            <person name="Stolte C."/>
            <person name="Sykes S."/>
            <person name="White J."/>
            <person name="Yandava C."/>
            <person name="Burger G."/>
            <person name="Gray M.W."/>
            <person name="Holland P.W.H."/>
            <person name="King N."/>
            <person name="Lang F.B.F."/>
            <person name="Roger A.J."/>
            <person name="Ruiz-Trillo I."/>
            <person name="Haas B."/>
            <person name="Nusbaum C."/>
            <person name="Birren B."/>
        </authorList>
    </citation>
    <scope>NUCLEOTIDE SEQUENCE [LARGE SCALE GENOMIC DNA]</scope>
    <source>
        <strain evidence="3 4">JP610</strain>
    </source>
</reference>
<gene>
    <name evidence="3" type="ORF">SARC_06135</name>
</gene>
<evidence type="ECO:0000313" key="4">
    <source>
        <dbReference type="Proteomes" id="UP000054560"/>
    </source>
</evidence>
<accession>A0A0L0FXH7</accession>
<organism evidence="3 4">
    <name type="scientific">Sphaeroforma arctica JP610</name>
    <dbReference type="NCBI Taxonomy" id="667725"/>
    <lineage>
        <taxon>Eukaryota</taxon>
        <taxon>Ichthyosporea</taxon>
        <taxon>Ichthyophonida</taxon>
        <taxon>Sphaeroforma</taxon>
    </lineage>
</organism>
<feature type="compositionally biased region" description="Basic residues" evidence="1">
    <location>
        <begin position="10"/>
        <end position="21"/>
    </location>
</feature>
<keyword evidence="4" id="KW-1185">Reference proteome</keyword>
<name>A0A0L0FXH7_9EUKA</name>
<evidence type="ECO:0000313" key="3">
    <source>
        <dbReference type="EMBL" id="KNC81545.1"/>
    </source>
</evidence>
<evidence type="ECO:0000256" key="1">
    <source>
        <dbReference type="SAM" id="MobiDB-lite"/>
    </source>
</evidence>
<dbReference type="AlphaFoldDB" id="A0A0L0FXH7"/>
<dbReference type="InterPro" id="IPR029064">
    <property type="entry name" value="Ribosomal_eL30-like_sf"/>
</dbReference>
<dbReference type="RefSeq" id="XP_014155447.1">
    <property type="nucleotide sequence ID" value="XM_014299972.1"/>
</dbReference>
<dbReference type="Gene3D" id="3.30.1330.30">
    <property type="match status" value="1"/>
</dbReference>
<dbReference type="SUPFAM" id="SSF55315">
    <property type="entry name" value="L30e-like"/>
    <property type="match status" value="1"/>
</dbReference>